<feature type="signal peptide" evidence="1">
    <location>
        <begin position="1"/>
        <end position="22"/>
    </location>
</feature>
<dbReference type="EMBL" id="VDMD01000021">
    <property type="protein sequence ID" value="TRM60585.1"/>
    <property type="molecule type" value="Genomic_DNA"/>
</dbReference>
<dbReference type="AlphaFoldDB" id="A0A550C723"/>
<keyword evidence="3" id="KW-1185">Reference proteome</keyword>
<protein>
    <recommendedName>
        <fullName evidence="4">Secreted protein</fullName>
    </recommendedName>
</protein>
<evidence type="ECO:0000313" key="3">
    <source>
        <dbReference type="Proteomes" id="UP000320762"/>
    </source>
</evidence>
<sequence length="100" mass="11177">MSHRKILLSVAAACFLPIDSMSLDLARHCPRTVIMGLYGLHSRASLQRRCQFGPCSMLVSSTSLGAFPHSLHEVAKNEAQNHGRRYHTYLRIPLHVLSPL</sequence>
<evidence type="ECO:0000313" key="2">
    <source>
        <dbReference type="EMBL" id="TRM60585.1"/>
    </source>
</evidence>
<comment type="caution">
    <text evidence="2">The sequence shown here is derived from an EMBL/GenBank/DDBJ whole genome shotgun (WGS) entry which is preliminary data.</text>
</comment>
<evidence type="ECO:0000256" key="1">
    <source>
        <dbReference type="SAM" id="SignalP"/>
    </source>
</evidence>
<reference evidence="2 3" key="1">
    <citation type="journal article" date="2019" name="New Phytol.">
        <title>Comparative genomics reveals unique wood-decay strategies and fruiting body development in the Schizophyllaceae.</title>
        <authorList>
            <person name="Almasi E."/>
            <person name="Sahu N."/>
            <person name="Krizsan K."/>
            <person name="Balint B."/>
            <person name="Kovacs G.M."/>
            <person name="Kiss B."/>
            <person name="Cseklye J."/>
            <person name="Drula E."/>
            <person name="Henrissat B."/>
            <person name="Nagy I."/>
            <person name="Chovatia M."/>
            <person name="Adam C."/>
            <person name="LaButti K."/>
            <person name="Lipzen A."/>
            <person name="Riley R."/>
            <person name="Grigoriev I.V."/>
            <person name="Nagy L.G."/>
        </authorList>
    </citation>
    <scope>NUCLEOTIDE SEQUENCE [LARGE SCALE GENOMIC DNA]</scope>
    <source>
        <strain evidence="2 3">NL-1724</strain>
    </source>
</reference>
<keyword evidence="1" id="KW-0732">Signal</keyword>
<feature type="chain" id="PRO_5021699552" description="Secreted protein" evidence="1">
    <location>
        <begin position="23"/>
        <end position="100"/>
    </location>
</feature>
<organism evidence="2 3">
    <name type="scientific">Schizophyllum amplum</name>
    <dbReference type="NCBI Taxonomy" id="97359"/>
    <lineage>
        <taxon>Eukaryota</taxon>
        <taxon>Fungi</taxon>
        <taxon>Dikarya</taxon>
        <taxon>Basidiomycota</taxon>
        <taxon>Agaricomycotina</taxon>
        <taxon>Agaricomycetes</taxon>
        <taxon>Agaricomycetidae</taxon>
        <taxon>Agaricales</taxon>
        <taxon>Schizophyllaceae</taxon>
        <taxon>Schizophyllum</taxon>
    </lineage>
</organism>
<dbReference type="Proteomes" id="UP000320762">
    <property type="component" value="Unassembled WGS sequence"/>
</dbReference>
<proteinExistence type="predicted"/>
<name>A0A550C723_9AGAR</name>
<evidence type="ECO:0008006" key="4">
    <source>
        <dbReference type="Google" id="ProtNLM"/>
    </source>
</evidence>
<gene>
    <name evidence="2" type="ORF">BD626DRAFT_504560</name>
</gene>
<accession>A0A550C723</accession>